<evidence type="ECO:0000256" key="2">
    <source>
        <dbReference type="ARBA" id="ARBA00022475"/>
    </source>
</evidence>
<evidence type="ECO:0000256" key="6">
    <source>
        <dbReference type="SAM" id="Phobius"/>
    </source>
</evidence>
<keyword evidence="5 6" id="KW-0472">Membrane</keyword>
<keyword evidence="8" id="KW-1185">Reference proteome</keyword>
<reference evidence="7 8" key="1">
    <citation type="submission" date="2024-01" db="EMBL/GenBank/DDBJ databases">
        <title>New evidence supports the origin of RcGTA from prophage.</title>
        <authorList>
            <person name="Xu Y."/>
            <person name="Liu B."/>
            <person name="Chen F."/>
        </authorList>
    </citation>
    <scope>NUCLEOTIDE SEQUENCE [LARGE SCALE GENOMIC DNA]</scope>
    <source>
        <strain evidence="7 8">CBW1107-2</strain>
    </source>
</reference>
<evidence type="ECO:0000313" key="7">
    <source>
        <dbReference type="EMBL" id="MEX4010294.1"/>
    </source>
</evidence>
<comment type="caution">
    <text evidence="7">The sequence shown here is derived from an EMBL/GenBank/DDBJ whole genome shotgun (WGS) entry which is preliminary data.</text>
</comment>
<proteinExistence type="predicted"/>
<sequence length="193" mass="20613">MAIFEGMLSQHMVAHITAMNVLAPFVVLAVPQFAVRLAGGGGGGLALATGLQTALLWIWHIPAMLGAALQSPSLMLTMHGSLFAVAFWFWAAVIRSIRQGEWSSMAALLVTGKLFCLLGVLLTFSPRAIYWQLALLQSCFGTQPAPLVDQQLAGLLMLVACPAVFVGAAIVAAKRWLQSAGLTNGWHPHPELR</sequence>
<protein>
    <submittedName>
        <fullName evidence="7">Cytochrome c oxidase assembly protein</fullName>
    </submittedName>
</protein>
<feature type="transmembrane region" description="Helical" evidence="6">
    <location>
        <begin position="42"/>
        <end position="61"/>
    </location>
</feature>
<name>A0ABV3X021_9HYPH</name>
<feature type="transmembrane region" description="Helical" evidence="6">
    <location>
        <begin position="106"/>
        <end position="131"/>
    </location>
</feature>
<organism evidence="7 8">
    <name type="scientific">Neoaquamicrobium sediminum</name>
    <dbReference type="NCBI Taxonomy" id="1849104"/>
    <lineage>
        <taxon>Bacteria</taxon>
        <taxon>Pseudomonadati</taxon>
        <taxon>Pseudomonadota</taxon>
        <taxon>Alphaproteobacteria</taxon>
        <taxon>Hyphomicrobiales</taxon>
        <taxon>Phyllobacteriaceae</taxon>
        <taxon>Neoaquamicrobium</taxon>
    </lineage>
</organism>
<feature type="transmembrane region" description="Helical" evidence="6">
    <location>
        <begin position="151"/>
        <end position="173"/>
    </location>
</feature>
<dbReference type="Pfam" id="PF09678">
    <property type="entry name" value="Caa3_CtaG"/>
    <property type="match status" value="1"/>
</dbReference>
<keyword evidence="2" id="KW-1003">Cell membrane</keyword>
<gene>
    <name evidence="7" type="ORF">V1479_23525</name>
</gene>
<dbReference type="InterPro" id="IPR019108">
    <property type="entry name" value="Caa3_assmbl_CtaG-rel"/>
</dbReference>
<dbReference type="EMBL" id="JAZHFV010000011">
    <property type="protein sequence ID" value="MEX4010294.1"/>
    <property type="molecule type" value="Genomic_DNA"/>
</dbReference>
<evidence type="ECO:0000256" key="5">
    <source>
        <dbReference type="ARBA" id="ARBA00023136"/>
    </source>
</evidence>
<evidence type="ECO:0000256" key="3">
    <source>
        <dbReference type="ARBA" id="ARBA00022692"/>
    </source>
</evidence>
<dbReference type="Proteomes" id="UP001559025">
    <property type="component" value="Unassembled WGS sequence"/>
</dbReference>
<accession>A0ABV3X021</accession>
<evidence type="ECO:0000313" key="8">
    <source>
        <dbReference type="Proteomes" id="UP001559025"/>
    </source>
</evidence>
<evidence type="ECO:0000256" key="4">
    <source>
        <dbReference type="ARBA" id="ARBA00022989"/>
    </source>
</evidence>
<keyword evidence="4 6" id="KW-1133">Transmembrane helix</keyword>
<dbReference type="RefSeq" id="WP_368805005.1">
    <property type="nucleotide sequence ID" value="NZ_JAZHFV010000011.1"/>
</dbReference>
<evidence type="ECO:0000256" key="1">
    <source>
        <dbReference type="ARBA" id="ARBA00004651"/>
    </source>
</evidence>
<feature type="transmembrane region" description="Helical" evidence="6">
    <location>
        <begin position="73"/>
        <end position="94"/>
    </location>
</feature>
<feature type="transmembrane region" description="Helical" evidence="6">
    <location>
        <begin position="12"/>
        <end position="30"/>
    </location>
</feature>
<comment type="subcellular location">
    <subcellularLocation>
        <location evidence="1">Cell membrane</location>
        <topology evidence="1">Multi-pass membrane protein</topology>
    </subcellularLocation>
</comment>
<keyword evidence="3 6" id="KW-0812">Transmembrane</keyword>